<keyword evidence="1" id="KW-0472">Membrane</keyword>
<dbReference type="VEuPathDB" id="TriTrypDB:BSAL_44155"/>
<organism evidence="2 3">
    <name type="scientific">Bodo saltans</name>
    <name type="common">Flagellated protozoan</name>
    <dbReference type="NCBI Taxonomy" id="75058"/>
    <lineage>
        <taxon>Eukaryota</taxon>
        <taxon>Discoba</taxon>
        <taxon>Euglenozoa</taxon>
        <taxon>Kinetoplastea</taxon>
        <taxon>Metakinetoplastina</taxon>
        <taxon>Eubodonida</taxon>
        <taxon>Bodonidae</taxon>
        <taxon>Bodo</taxon>
    </lineage>
</organism>
<dbReference type="EMBL" id="CYKH01002182">
    <property type="protein sequence ID" value="CUG93685.1"/>
    <property type="molecule type" value="Genomic_DNA"/>
</dbReference>
<accession>A0A0S4JTX0</accession>
<evidence type="ECO:0000256" key="1">
    <source>
        <dbReference type="SAM" id="Phobius"/>
    </source>
</evidence>
<dbReference type="Proteomes" id="UP000051952">
    <property type="component" value="Unassembled WGS sequence"/>
</dbReference>
<name>A0A0S4JTX0_BODSA</name>
<sequence>MQRGKDARGGITANGNTQLEAAELNTLNNLMLPLSTVSFISLCSVNRVDFAADQFAARTDGVRENDRTPLIFHTLMLLFFLLFGIGKVRELPKNTTS</sequence>
<evidence type="ECO:0000313" key="3">
    <source>
        <dbReference type="Proteomes" id="UP000051952"/>
    </source>
</evidence>
<gene>
    <name evidence="2" type="ORF">BSAL_44155</name>
</gene>
<keyword evidence="1" id="KW-1133">Transmembrane helix</keyword>
<feature type="transmembrane region" description="Helical" evidence="1">
    <location>
        <begin position="70"/>
        <end position="88"/>
    </location>
</feature>
<keyword evidence="1 2" id="KW-0812">Transmembrane</keyword>
<reference evidence="3" key="1">
    <citation type="submission" date="2015-09" db="EMBL/GenBank/DDBJ databases">
        <authorList>
            <consortium name="Pathogen Informatics"/>
        </authorList>
    </citation>
    <scope>NUCLEOTIDE SEQUENCE [LARGE SCALE GENOMIC DNA]</scope>
    <source>
        <strain evidence="3">Lake Konstanz</strain>
    </source>
</reference>
<proteinExistence type="predicted"/>
<protein>
    <submittedName>
        <fullName evidence="2">Transmembrane protein, putative</fullName>
    </submittedName>
</protein>
<keyword evidence="3" id="KW-1185">Reference proteome</keyword>
<dbReference type="AlphaFoldDB" id="A0A0S4JTX0"/>
<evidence type="ECO:0000313" key="2">
    <source>
        <dbReference type="EMBL" id="CUG93685.1"/>
    </source>
</evidence>